<dbReference type="Proteomes" id="UP001596250">
    <property type="component" value="Unassembled WGS sequence"/>
</dbReference>
<evidence type="ECO:0000313" key="1">
    <source>
        <dbReference type="EMBL" id="MFC5986146.1"/>
    </source>
</evidence>
<gene>
    <name evidence="1" type="ORF">ACFPXP_06835</name>
</gene>
<comment type="caution">
    <text evidence="1">The sequence shown here is derived from an EMBL/GenBank/DDBJ whole genome shotgun (WGS) entry which is preliminary data.</text>
</comment>
<proteinExistence type="predicted"/>
<protein>
    <submittedName>
        <fullName evidence="1">Uncharacterized protein</fullName>
    </submittedName>
</protein>
<name>A0ABW1IM45_9BACL</name>
<organism evidence="1 2">
    <name type="scientific">Marinicrinis lubricantis</name>
    <dbReference type="NCBI Taxonomy" id="2086470"/>
    <lineage>
        <taxon>Bacteria</taxon>
        <taxon>Bacillati</taxon>
        <taxon>Bacillota</taxon>
        <taxon>Bacilli</taxon>
        <taxon>Bacillales</taxon>
        <taxon>Paenibacillaceae</taxon>
    </lineage>
</organism>
<dbReference type="RefSeq" id="WP_379893479.1">
    <property type="nucleotide sequence ID" value="NZ_CBCSCT010000001.1"/>
</dbReference>
<sequence>MGYQRHRYFTTIAVLIENMLLDESEGTMSSKKMLVFSRVGQPAGDIIGFVFEWAA</sequence>
<keyword evidence="2" id="KW-1185">Reference proteome</keyword>
<reference evidence="2" key="1">
    <citation type="journal article" date="2019" name="Int. J. Syst. Evol. Microbiol.">
        <title>The Global Catalogue of Microorganisms (GCM) 10K type strain sequencing project: providing services to taxonomists for standard genome sequencing and annotation.</title>
        <authorList>
            <consortium name="The Broad Institute Genomics Platform"/>
            <consortium name="The Broad Institute Genome Sequencing Center for Infectious Disease"/>
            <person name="Wu L."/>
            <person name="Ma J."/>
        </authorList>
    </citation>
    <scope>NUCLEOTIDE SEQUENCE [LARGE SCALE GENOMIC DNA]</scope>
    <source>
        <strain evidence="2">CCM 8749</strain>
    </source>
</reference>
<evidence type="ECO:0000313" key="2">
    <source>
        <dbReference type="Proteomes" id="UP001596250"/>
    </source>
</evidence>
<dbReference type="EMBL" id="JBHSQV010000036">
    <property type="protein sequence ID" value="MFC5986146.1"/>
    <property type="molecule type" value="Genomic_DNA"/>
</dbReference>
<accession>A0ABW1IM45</accession>